<evidence type="ECO:0000256" key="1">
    <source>
        <dbReference type="ARBA" id="ARBA00004606"/>
    </source>
</evidence>
<evidence type="ECO:0008006" key="9">
    <source>
        <dbReference type="Google" id="ProtNLM"/>
    </source>
</evidence>
<dbReference type="GO" id="GO:0016020">
    <property type="term" value="C:membrane"/>
    <property type="evidence" value="ECO:0007669"/>
    <property type="project" value="UniProtKB-SubCell"/>
</dbReference>
<evidence type="ECO:0000256" key="6">
    <source>
        <dbReference type="SAM" id="Phobius"/>
    </source>
</evidence>
<name>A0AAV0N7T4_9ROSI</name>
<keyword evidence="2" id="KW-0328">Glycosyltransferase</keyword>
<comment type="caution">
    <text evidence="7">The sequence shown here is derived from an EMBL/GenBank/DDBJ whole genome shotgun (WGS) entry which is preliminary data.</text>
</comment>
<dbReference type="InterPro" id="IPR003406">
    <property type="entry name" value="Glyco_trans_14"/>
</dbReference>
<dbReference type="AlphaFoldDB" id="A0AAV0N7T4"/>
<keyword evidence="4 6" id="KW-0472">Membrane</keyword>
<dbReference type="PANTHER" id="PTHR31042">
    <property type="entry name" value="CORE-2/I-BRANCHING BETA-1,6-N-ACETYLGLUCOSAMINYLTRANSFERASE FAMILY PROTEIN-RELATED"/>
    <property type="match status" value="1"/>
</dbReference>
<comment type="subcellular location">
    <subcellularLocation>
        <location evidence="1">Membrane</location>
        <topology evidence="1">Single-pass type II membrane protein</topology>
    </subcellularLocation>
</comment>
<gene>
    <name evidence="7" type="ORF">LITE_LOCUS32015</name>
</gene>
<accession>A0AAV0N7T4</accession>
<organism evidence="7 8">
    <name type="scientific">Linum tenue</name>
    <dbReference type="NCBI Taxonomy" id="586396"/>
    <lineage>
        <taxon>Eukaryota</taxon>
        <taxon>Viridiplantae</taxon>
        <taxon>Streptophyta</taxon>
        <taxon>Embryophyta</taxon>
        <taxon>Tracheophyta</taxon>
        <taxon>Spermatophyta</taxon>
        <taxon>Magnoliopsida</taxon>
        <taxon>eudicotyledons</taxon>
        <taxon>Gunneridae</taxon>
        <taxon>Pentapetalae</taxon>
        <taxon>rosids</taxon>
        <taxon>fabids</taxon>
        <taxon>Malpighiales</taxon>
        <taxon>Linaceae</taxon>
        <taxon>Linum</taxon>
    </lineage>
</organism>
<protein>
    <recommendedName>
        <fullName evidence="9">Core-2/I-branching beta-1,6-N-acetylglucosaminyltransferase family protein</fullName>
    </recommendedName>
</protein>
<evidence type="ECO:0000313" key="7">
    <source>
        <dbReference type="EMBL" id="CAI0454560.1"/>
    </source>
</evidence>
<evidence type="ECO:0000256" key="2">
    <source>
        <dbReference type="ARBA" id="ARBA00022676"/>
    </source>
</evidence>
<dbReference type="InterPro" id="IPR044174">
    <property type="entry name" value="BC10-like"/>
</dbReference>
<dbReference type="EMBL" id="CAMGYJ010000008">
    <property type="protein sequence ID" value="CAI0454560.1"/>
    <property type="molecule type" value="Genomic_DNA"/>
</dbReference>
<evidence type="ECO:0000256" key="4">
    <source>
        <dbReference type="ARBA" id="ARBA00023136"/>
    </source>
</evidence>
<sequence>MKSHQQQQHHHHHQKGATSLFPKWHVINTFSYFFLFACGVAAGVFLNSYLKNVSFDLHLTKFSISPSPSPPTTSATHNNTTAAAAVGGGCENRQEKIVVEVPVPVLPPPPPPAGRVGLSEYLKVAAEAMHDMEEEELLWRASMVAKVKEYPFPRVPKVAFLFLTKGPMLMAPMWELFFKGNQGLYSIYIHSSPSYVASPDESPLFRARRIPSQVVTWGKFNMVEAERRLLANALLDVANQRFVLLSEACIPLFNFSTVYDYLINSNQVYVEAYDTADARTRYHPDLMPEITLPDWRKGSQWFEIDRDLALEVVSDRRYFPKFQGFCRNKPCYADEHYLPTYFVIEHTGKMSNRSLTWVDWSAGGIHPNRYVRGEVTEEFLEKLRSGSGECLYNGKKTTTCFLFARKFLTTSLVRLLRYAPKVMHFNP</sequence>
<evidence type="ECO:0000313" key="8">
    <source>
        <dbReference type="Proteomes" id="UP001154282"/>
    </source>
</evidence>
<proteinExistence type="predicted"/>
<evidence type="ECO:0000256" key="3">
    <source>
        <dbReference type="ARBA" id="ARBA00022679"/>
    </source>
</evidence>
<keyword evidence="5" id="KW-0325">Glycoprotein</keyword>
<keyword evidence="6" id="KW-1133">Transmembrane helix</keyword>
<dbReference type="PANTHER" id="PTHR31042:SF111">
    <property type="entry name" value="CORE-2_I-BRANCHING BETA-1,6-N-ACETYLGLUCOSAMINYLTRANSFERASE FAMILY PROTEIN"/>
    <property type="match status" value="1"/>
</dbReference>
<evidence type="ECO:0000256" key="5">
    <source>
        <dbReference type="ARBA" id="ARBA00023180"/>
    </source>
</evidence>
<keyword evidence="6" id="KW-0812">Transmembrane</keyword>
<dbReference type="Pfam" id="PF02485">
    <property type="entry name" value="Branch"/>
    <property type="match status" value="1"/>
</dbReference>
<keyword evidence="3" id="KW-0808">Transferase</keyword>
<keyword evidence="8" id="KW-1185">Reference proteome</keyword>
<dbReference type="Proteomes" id="UP001154282">
    <property type="component" value="Unassembled WGS sequence"/>
</dbReference>
<feature type="transmembrane region" description="Helical" evidence="6">
    <location>
        <begin position="30"/>
        <end position="50"/>
    </location>
</feature>
<reference evidence="7" key="1">
    <citation type="submission" date="2022-08" db="EMBL/GenBank/DDBJ databases">
        <authorList>
            <person name="Gutierrez-Valencia J."/>
        </authorList>
    </citation>
    <scope>NUCLEOTIDE SEQUENCE</scope>
</reference>
<dbReference type="GO" id="GO:0016757">
    <property type="term" value="F:glycosyltransferase activity"/>
    <property type="evidence" value="ECO:0007669"/>
    <property type="project" value="UniProtKB-KW"/>
</dbReference>